<dbReference type="GO" id="GO:0005085">
    <property type="term" value="F:guanyl-nucleotide exchange factor activity"/>
    <property type="evidence" value="ECO:0007669"/>
    <property type="project" value="UniProtKB-KW"/>
</dbReference>
<dbReference type="Gene3D" id="2.100.10.50">
    <property type="match status" value="1"/>
</dbReference>
<dbReference type="FunFam" id="1.25.40.10:FF:000042">
    <property type="entry name" value="C-myc promoter-binding protein isoform X1"/>
    <property type="match status" value="1"/>
</dbReference>
<dbReference type="InterPro" id="IPR005113">
    <property type="entry name" value="uDENN_dom"/>
</dbReference>
<dbReference type="InterPro" id="IPR023341">
    <property type="entry name" value="MABP"/>
</dbReference>
<dbReference type="Ensembl" id="ENSCCRT00020085070.1">
    <property type="protein sequence ID" value="ENSCCRP00020077594.1"/>
    <property type="gene ID" value="ENSCCRG00020036076.1"/>
</dbReference>
<feature type="compositionally biased region" description="Basic and acidic residues" evidence="3">
    <location>
        <begin position="871"/>
        <end position="882"/>
    </location>
</feature>
<feature type="region of interest" description="Disordered" evidence="3">
    <location>
        <begin position="849"/>
        <end position="944"/>
    </location>
</feature>
<feature type="repeat" description="PPR" evidence="2">
    <location>
        <begin position="767"/>
        <end position="801"/>
    </location>
</feature>
<dbReference type="NCBIfam" id="TIGR00756">
    <property type="entry name" value="PPR"/>
    <property type="match status" value="1"/>
</dbReference>
<dbReference type="PROSITE" id="PS51375">
    <property type="entry name" value="PPR"/>
    <property type="match status" value="1"/>
</dbReference>
<dbReference type="AlphaFoldDB" id="A0A8C2IBP0"/>
<dbReference type="Pfam" id="PF13041">
    <property type="entry name" value="PPR_2"/>
    <property type="match status" value="1"/>
</dbReference>
<evidence type="ECO:0000259" key="4">
    <source>
        <dbReference type="PROSITE" id="PS50211"/>
    </source>
</evidence>
<evidence type="ECO:0000313" key="7">
    <source>
        <dbReference type="Proteomes" id="UP000694701"/>
    </source>
</evidence>
<feature type="domain" description="UDENN" evidence="4">
    <location>
        <begin position="186"/>
        <end position="605"/>
    </location>
</feature>
<dbReference type="GO" id="GO:0032483">
    <property type="term" value="P:regulation of Rab protein signal transduction"/>
    <property type="evidence" value="ECO:0007669"/>
    <property type="project" value="TreeGrafter"/>
</dbReference>
<feature type="domain" description="MABP" evidence="5">
    <location>
        <begin position="35"/>
        <end position="194"/>
    </location>
</feature>
<feature type="compositionally biased region" description="Polar residues" evidence="3">
    <location>
        <begin position="883"/>
        <end position="893"/>
    </location>
</feature>
<dbReference type="PANTHER" id="PTHR12296">
    <property type="entry name" value="DENN DOMAIN-CONTAINING PROTEIN 4"/>
    <property type="match status" value="1"/>
</dbReference>
<dbReference type="SMART" id="SM00800">
    <property type="entry name" value="uDENN"/>
    <property type="match status" value="1"/>
</dbReference>
<dbReference type="InterPro" id="IPR037516">
    <property type="entry name" value="Tripartite_DENN"/>
</dbReference>
<dbReference type="InterPro" id="IPR043153">
    <property type="entry name" value="DENN_C"/>
</dbReference>
<evidence type="ECO:0000313" key="6">
    <source>
        <dbReference type="Ensembl" id="ENSCCRP00020077594.1"/>
    </source>
</evidence>
<feature type="compositionally biased region" description="Low complexity" evidence="3">
    <location>
        <begin position="907"/>
        <end position="918"/>
    </location>
</feature>
<feature type="compositionally biased region" description="Polar residues" evidence="3">
    <location>
        <begin position="849"/>
        <end position="870"/>
    </location>
</feature>
<dbReference type="InterPro" id="IPR002885">
    <property type="entry name" value="PPR_rpt"/>
</dbReference>
<reference evidence="6" key="1">
    <citation type="submission" date="2025-08" db="UniProtKB">
        <authorList>
            <consortium name="Ensembl"/>
        </authorList>
    </citation>
    <scope>IDENTIFICATION</scope>
</reference>
<evidence type="ECO:0000256" key="3">
    <source>
        <dbReference type="SAM" id="MobiDB-lite"/>
    </source>
</evidence>
<evidence type="ECO:0000259" key="5">
    <source>
        <dbReference type="PROSITE" id="PS51498"/>
    </source>
</evidence>
<evidence type="ECO:0000256" key="1">
    <source>
        <dbReference type="ARBA" id="ARBA00022658"/>
    </source>
</evidence>
<dbReference type="Pfam" id="PF02141">
    <property type="entry name" value="DENN"/>
    <property type="match status" value="2"/>
</dbReference>
<dbReference type="Gene3D" id="3.40.50.11500">
    <property type="match status" value="1"/>
</dbReference>
<dbReference type="SMART" id="SM00801">
    <property type="entry name" value="dDENN"/>
    <property type="match status" value="1"/>
</dbReference>
<dbReference type="InterPro" id="IPR001194">
    <property type="entry name" value="cDENN_dom"/>
</dbReference>
<dbReference type="PROSITE" id="PS50211">
    <property type="entry name" value="DENN"/>
    <property type="match status" value="1"/>
</dbReference>
<sequence>KNKTDFINVLNYFINIHNKCMCMLTFLQQRGVRALQPVTDLAVIARGLGEDVPEGFTCIEKTQGGHPAELSAGLLNNTHMFLCYRRGHDKPPLVELGVLYEGKDPVRPGWQVIETTPYSRSASLSSGGPTMHRTFLMFRRAPDSQALNTLGVTEISLLMPSKGEPAPHTYCRVDKNLNTGMWGPALYLCYKRSVAKANALVYEAGLISRYPEEDLESFPLPDSVPVFCLPMGVTVESWPLNTKYQLPVFSTFVLTSASGDKVYGAAIQFYEAYPRESLSERQCVRLGLLSVVDRRPITNRSVQVKKSICVLSHWPFFSVFQKFLTFIYRYSISGPHVLPLEKHISSFMHNVPFPSAQRCVCVFVSVFLCLCVSLCCVTSCLCRSCDGCFLCQMSFPLRWPCPYIPLCPLRMADVLCAPMPFIVGVHSSYFDLYDPPTDVVCVDLDSNTIFQSEDKKPLSWRSLPRKHGKILLNSLSNLHKTLEKSECASHTHTHTHTLTDDEEATLEFLLTDYDLIYGRQKQLELEIQEAFLRFMSSLLRGYRSFLLPITQAPSDRTTDCSSLFNLQGFLKSRDRTQQKFYTQLTKTQMFTQFIEECSFVSDRHGCLEFFDECVQKVDVEKPEDVRLIDRDECHSGEHTVFIMPPEEPQEADGSECPAHYSYDTFPVLQSGLFDRPQDQLQIPAKGSAPSSPAPRRTKQEIKLAQKKAQKYSTVPEMWSKCLLGHCYGLWFICLPTFVRAESNKVRALHAAYEVLKHMETRKVVLPDEVCYRILMQLCGQYGQPVLAVRVLLEMKRAGITPNTITYGYYNKAVLESKWPSTNQGGRLRWAKLRNVILAVAHFRQPIKQQQRSASFSSHAGQRSPASSTSVEVRETLNRKSVDENYNNVSSPSRSLAGKLQQLLTPTRNRASVRRAASVGDRRPGANGHLHRTSEQKQSRKSQMTESLLKAKERLYNATSETLTLSLSHTHTNTHTHSLFLSHTHTHTHTPREAQLTVFVCQGSEGATVRVRLLWDTLTPDTEQWPALYMLWRIHSRVPMRNYSWRHHNHPFNLNFLEEVLRWIGMNEVHKAITLFLDTVAKQPGTPRIQRSLYREMLFLTVAAMGKDHVASFDKRYKAAYVRLSSSLGREELRRKRVQPPSPKAVDCRRCFLLPLEC</sequence>
<dbReference type="Pfam" id="PF03455">
    <property type="entry name" value="dDENN"/>
    <property type="match status" value="1"/>
</dbReference>
<organism evidence="6 7">
    <name type="scientific">Cyprinus carpio</name>
    <name type="common">Common carp</name>
    <dbReference type="NCBI Taxonomy" id="7962"/>
    <lineage>
        <taxon>Eukaryota</taxon>
        <taxon>Metazoa</taxon>
        <taxon>Chordata</taxon>
        <taxon>Craniata</taxon>
        <taxon>Vertebrata</taxon>
        <taxon>Euteleostomi</taxon>
        <taxon>Actinopterygii</taxon>
        <taxon>Neopterygii</taxon>
        <taxon>Teleostei</taxon>
        <taxon>Ostariophysi</taxon>
        <taxon>Cypriniformes</taxon>
        <taxon>Cyprinidae</taxon>
        <taxon>Cyprininae</taxon>
        <taxon>Cyprinus</taxon>
    </lineage>
</organism>
<dbReference type="InterPro" id="IPR011990">
    <property type="entry name" value="TPR-like_helical_dom_sf"/>
</dbReference>
<accession>A0A8C2IBP0</accession>
<protein>
    <submittedName>
        <fullName evidence="6">DENN/MADD domain containing 4B</fullName>
    </submittedName>
</protein>
<dbReference type="Proteomes" id="UP000694701">
    <property type="component" value="Unplaced"/>
</dbReference>
<proteinExistence type="predicted"/>
<dbReference type="Gene3D" id="1.25.40.10">
    <property type="entry name" value="Tetratricopeptide repeat domain"/>
    <property type="match status" value="1"/>
</dbReference>
<dbReference type="PANTHER" id="PTHR12296:SF18">
    <property type="entry name" value="DENN DOMAIN-CONTAINING PROTEIN 4B"/>
    <property type="match status" value="1"/>
</dbReference>
<dbReference type="GO" id="GO:0031410">
    <property type="term" value="C:cytoplasmic vesicle"/>
    <property type="evidence" value="ECO:0007669"/>
    <property type="project" value="TreeGrafter"/>
</dbReference>
<dbReference type="Pfam" id="PF03456">
    <property type="entry name" value="uDENN"/>
    <property type="match status" value="1"/>
</dbReference>
<dbReference type="PROSITE" id="PS51498">
    <property type="entry name" value="MABP"/>
    <property type="match status" value="1"/>
</dbReference>
<dbReference type="SMART" id="SM00799">
    <property type="entry name" value="DENN"/>
    <property type="match status" value="1"/>
</dbReference>
<keyword evidence="1" id="KW-0344">Guanine-nucleotide releasing factor</keyword>
<dbReference type="InterPro" id="IPR051696">
    <property type="entry name" value="DENN_Domain_GEFs"/>
</dbReference>
<name>A0A8C2IBP0_CYPCA</name>
<dbReference type="InterPro" id="IPR005112">
    <property type="entry name" value="dDENN_dom"/>
</dbReference>
<evidence type="ECO:0000256" key="2">
    <source>
        <dbReference type="PROSITE-ProRule" id="PRU00708"/>
    </source>
</evidence>